<comment type="catalytic activity">
    <reaction evidence="1">
        <text>ATP + protein L-histidine = ADP + protein N-phospho-L-histidine.</text>
        <dbReference type="EC" id="2.7.13.3"/>
    </reaction>
</comment>
<organism evidence="8 9">
    <name type="scientific">Owenweeksia hongkongensis (strain DSM 17368 / CIP 108786 / JCM 12287 / NRRL B-23963 / UST20020801)</name>
    <dbReference type="NCBI Taxonomy" id="926562"/>
    <lineage>
        <taxon>Bacteria</taxon>
        <taxon>Pseudomonadati</taxon>
        <taxon>Bacteroidota</taxon>
        <taxon>Flavobacteriia</taxon>
        <taxon>Flavobacteriales</taxon>
        <taxon>Owenweeksiaceae</taxon>
        <taxon>Owenweeksia</taxon>
    </lineage>
</organism>
<keyword evidence="6" id="KW-0472">Membrane</keyword>
<feature type="coiled-coil region" evidence="5">
    <location>
        <begin position="386"/>
        <end position="441"/>
    </location>
</feature>
<feature type="transmembrane region" description="Helical" evidence="6">
    <location>
        <begin position="356"/>
        <end position="378"/>
    </location>
</feature>
<keyword evidence="4" id="KW-0802">TPR repeat</keyword>
<evidence type="ECO:0000256" key="1">
    <source>
        <dbReference type="ARBA" id="ARBA00000085"/>
    </source>
</evidence>
<dbReference type="Pfam" id="PF02518">
    <property type="entry name" value="HATPase_c"/>
    <property type="match status" value="1"/>
</dbReference>
<dbReference type="CDD" id="cd00082">
    <property type="entry name" value="HisKA"/>
    <property type="match status" value="1"/>
</dbReference>
<protein>
    <recommendedName>
        <fullName evidence="2">histidine kinase</fullName>
        <ecNumber evidence="2">2.7.13.3</ecNumber>
    </recommendedName>
</protein>
<evidence type="ECO:0000313" key="8">
    <source>
        <dbReference type="EMBL" id="AEV31825.1"/>
    </source>
</evidence>
<keyword evidence="9" id="KW-1185">Reference proteome</keyword>
<keyword evidence="6" id="KW-0812">Transmembrane</keyword>
<dbReference type="PANTHER" id="PTHR43065:SF42">
    <property type="entry name" value="TWO-COMPONENT SENSOR PPRA"/>
    <property type="match status" value="1"/>
</dbReference>
<evidence type="ECO:0000313" key="9">
    <source>
        <dbReference type="Proteomes" id="UP000005631"/>
    </source>
</evidence>
<dbReference type="PROSITE" id="PS50005">
    <property type="entry name" value="TPR"/>
    <property type="match status" value="1"/>
</dbReference>
<dbReference type="InterPro" id="IPR004358">
    <property type="entry name" value="Sig_transdc_His_kin-like_C"/>
</dbReference>
<dbReference type="Pfam" id="PF13176">
    <property type="entry name" value="TPR_7"/>
    <property type="match status" value="1"/>
</dbReference>
<dbReference type="Gene3D" id="3.30.565.10">
    <property type="entry name" value="Histidine kinase-like ATPase, C-terminal domain"/>
    <property type="match status" value="1"/>
</dbReference>
<dbReference type="SUPFAM" id="SSF48452">
    <property type="entry name" value="TPR-like"/>
    <property type="match status" value="2"/>
</dbReference>
<dbReference type="OrthoDB" id="9767435at2"/>
<evidence type="ECO:0000256" key="5">
    <source>
        <dbReference type="SAM" id="Coils"/>
    </source>
</evidence>
<proteinExistence type="predicted"/>
<dbReference type="eggNOG" id="COG4191">
    <property type="taxonomic scope" value="Bacteria"/>
</dbReference>
<dbReference type="Gene3D" id="1.10.287.130">
    <property type="match status" value="1"/>
</dbReference>
<dbReference type="PRINTS" id="PR00344">
    <property type="entry name" value="BCTRLSENSOR"/>
</dbReference>
<dbReference type="InterPro" id="IPR019734">
    <property type="entry name" value="TPR_rpt"/>
</dbReference>
<dbReference type="EC" id="2.7.13.3" evidence="2"/>
<name>G8R275_OWEHD</name>
<feature type="repeat" description="TPR" evidence="4">
    <location>
        <begin position="73"/>
        <end position="106"/>
    </location>
</feature>
<dbReference type="Gene3D" id="1.25.40.10">
    <property type="entry name" value="Tetratricopeptide repeat domain"/>
    <property type="match status" value="1"/>
</dbReference>
<evidence type="ECO:0000256" key="6">
    <source>
        <dbReference type="SAM" id="Phobius"/>
    </source>
</evidence>
<evidence type="ECO:0000259" key="7">
    <source>
        <dbReference type="PROSITE" id="PS50109"/>
    </source>
</evidence>
<dbReference type="SMART" id="SM00028">
    <property type="entry name" value="TPR"/>
    <property type="match status" value="5"/>
</dbReference>
<sequence length="672" mass="74826">MISTLQILHSILKKIVGFALLLIAVSTVAQPNDIEALLKKGDMVLDTNPREALNIYHKAADELTTKNAKLLQAKVYAKLGTTSLQIGYYPKAITELKSALEIYKQLGKDSIVAELYSDLGSAYYFGEIKGGNEAEKYFQKAYAAFSKIGLPVSAQFNANYLGYIHWAKGEKEKALEIHKLCLAVFNTLNNLKGRTICHSDIGFTLNSLGRYTEALDYNLKALELATQMEDALVITPILNNIGISYINLNDLNQAEKYSLLSLDKAKETSQNLRTKEALSNLHNVYAQMGDYKKAYNIHLQLKVINDSIKDLAAVRKLTQRDEQAAFSLKQAQMKAQQAEKDALATARLKHEKDRNIALMTGIGMLVIIALLLTLNIRARIKRSKLLKKKNNQLEDSNLLIAKQNQKLLENQNEIEENNEELETLLDELKRAQSKLIQYEKLASLGVLTSGVAHEINNPLNFIKSGIYALEEIIEKLPDEEDKELSITIVEHIDTGMERINYVIGELNRFSGNSISKDLVPCDIRKILENCLLVLKPKIDSAICTISTNFAHHNTIIQGHEGSLHQIFTNILENSILSITKSGTITISTKILESNQLEIKIEDTGCGMSEKIIHHAFDPFFTTRPPGEGTGLGLYVSYKLITSHLGSINLQSTENVGTVCTIKLPLNSSKNDA</sequence>
<dbReference type="EMBL" id="CP003156">
    <property type="protein sequence ID" value="AEV31825.1"/>
    <property type="molecule type" value="Genomic_DNA"/>
</dbReference>
<evidence type="ECO:0000256" key="4">
    <source>
        <dbReference type="PROSITE-ProRule" id="PRU00339"/>
    </source>
</evidence>
<keyword evidence="8" id="KW-0418">Kinase</keyword>
<dbReference type="InterPro" id="IPR011990">
    <property type="entry name" value="TPR-like_helical_dom_sf"/>
</dbReference>
<dbReference type="InterPro" id="IPR005467">
    <property type="entry name" value="His_kinase_dom"/>
</dbReference>
<dbReference type="SUPFAM" id="SSF55874">
    <property type="entry name" value="ATPase domain of HSP90 chaperone/DNA topoisomerase II/histidine kinase"/>
    <property type="match status" value="1"/>
</dbReference>
<dbReference type="PANTHER" id="PTHR43065">
    <property type="entry name" value="SENSOR HISTIDINE KINASE"/>
    <property type="match status" value="1"/>
</dbReference>
<dbReference type="eggNOG" id="COG0457">
    <property type="taxonomic scope" value="Bacteria"/>
</dbReference>
<reference evidence="8 9" key="1">
    <citation type="journal article" date="2012" name="Stand. Genomic Sci.">
        <title>Genome sequence of the orange-pigmented seawater bacterium Owenweeksia hongkongensis type strain (UST20020801(T)).</title>
        <authorList>
            <person name="Riedel T."/>
            <person name="Held B."/>
            <person name="Nolan M."/>
            <person name="Lucas S."/>
            <person name="Lapidus A."/>
            <person name="Tice H."/>
            <person name="Del Rio T.G."/>
            <person name="Cheng J.F."/>
            <person name="Han C."/>
            <person name="Tapia R."/>
            <person name="Goodwin L.A."/>
            <person name="Pitluck S."/>
            <person name="Liolios K."/>
            <person name="Mavromatis K."/>
            <person name="Pagani I."/>
            <person name="Ivanova N."/>
            <person name="Mikhailova N."/>
            <person name="Pati A."/>
            <person name="Chen A."/>
            <person name="Palaniappan K."/>
            <person name="Rohde M."/>
            <person name="Tindall B.J."/>
            <person name="Detter J.C."/>
            <person name="Goker M."/>
            <person name="Woyke T."/>
            <person name="Bristow J."/>
            <person name="Eisen J.A."/>
            <person name="Markowitz V."/>
            <person name="Hugenholtz P."/>
            <person name="Klenk H.P."/>
            <person name="Kyrpides N.C."/>
        </authorList>
    </citation>
    <scope>NUCLEOTIDE SEQUENCE</scope>
    <source>
        <strain evidence="9">DSM 17368 / JCM 12287 / NRRL B-23963</strain>
    </source>
</reference>
<dbReference type="Proteomes" id="UP000005631">
    <property type="component" value="Chromosome"/>
</dbReference>
<dbReference type="InterPro" id="IPR036097">
    <property type="entry name" value="HisK_dim/P_sf"/>
</dbReference>
<gene>
    <name evidence="8" type="ordered locus">Oweho_0812</name>
</gene>
<dbReference type="SUPFAM" id="SSF47384">
    <property type="entry name" value="Homodimeric domain of signal transducing histidine kinase"/>
    <property type="match status" value="1"/>
</dbReference>
<dbReference type="HOGENOM" id="CLU_408741_0_0_10"/>
<dbReference type="PROSITE" id="PS50109">
    <property type="entry name" value="HIS_KIN"/>
    <property type="match status" value="1"/>
</dbReference>
<accession>G8R275</accession>
<evidence type="ECO:0000256" key="2">
    <source>
        <dbReference type="ARBA" id="ARBA00012438"/>
    </source>
</evidence>
<keyword evidence="8" id="KW-0808">Transferase</keyword>
<dbReference type="GO" id="GO:0000155">
    <property type="term" value="F:phosphorelay sensor kinase activity"/>
    <property type="evidence" value="ECO:0007669"/>
    <property type="project" value="InterPro"/>
</dbReference>
<evidence type="ECO:0000256" key="3">
    <source>
        <dbReference type="ARBA" id="ARBA00022553"/>
    </source>
</evidence>
<feature type="domain" description="Histidine kinase" evidence="7">
    <location>
        <begin position="450"/>
        <end position="667"/>
    </location>
</feature>
<keyword evidence="3" id="KW-0597">Phosphoprotein</keyword>
<dbReference type="RefSeq" id="WP_014201186.1">
    <property type="nucleotide sequence ID" value="NC_016599.1"/>
</dbReference>
<dbReference type="InterPro" id="IPR003661">
    <property type="entry name" value="HisK_dim/P_dom"/>
</dbReference>
<dbReference type="SMART" id="SM00387">
    <property type="entry name" value="HATPase_c"/>
    <property type="match status" value="1"/>
</dbReference>
<dbReference type="InterPro" id="IPR036890">
    <property type="entry name" value="HATPase_C_sf"/>
</dbReference>
<keyword evidence="6" id="KW-1133">Transmembrane helix</keyword>
<dbReference type="KEGG" id="oho:Oweho_0812"/>
<dbReference type="AlphaFoldDB" id="G8R275"/>
<dbReference type="InterPro" id="IPR003594">
    <property type="entry name" value="HATPase_dom"/>
</dbReference>
<keyword evidence="5" id="KW-0175">Coiled coil</keyword>
<dbReference type="STRING" id="926562.Oweho_0812"/>